<dbReference type="PROSITE" id="PS50405">
    <property type="entry name" value="GST_CTER"/>
    <property type="match status" value="1"/>
</dbReference>
<dbReference type="PROSITE" id="PS50404">
    <property type="entry name" value="GST_NTER"/>
    <property type="match status" value="1"/>
</dbReference>
<accession>A0A5A8DYS4</accession>
<dbReference type="SFLD" id="SFLDG00358">
    <property type="entry name" value="Main_(cytGST)"/>
    <property type="match status" value="1"/>
</dbReference>
<evidence type="ECO:0000259" key="2">
    <source>
        <dbReference type="PROSITE" id="PS50405"/>
    </source>
</evidence>
<organism evidence="4 6">
    <name type="scientific">Cafeteria roenbergensis</name>
    <name type="common">Marine flagellate</name>
    <dbReference type="NCBI Taxonomy" id="33653"/>
    <lineage>
        <taxon>Eukaryota</taxon>
        <taxon>Sar</taxon>
        <taxon>Stramenopiles</taxon>
        <taxon>Bigyra</taxon>
        <taxon>Opalozoa</taxon>
        <taxon>Bicosoecida</taxon>
        <taxon>Cafeteriaceae</taxon>
        <taxon>Cafeteria</taxon>
    </lineage>
</organism>
<dbReference type="PANTHER" id="PTHR44750">
    <property type="entry name" value="GLUTATHIONE S-TRANSFERASE T1-RELATED"/>
    <property type="match status" value="1"/>
</dbReference>
<evidence type="ECO:0008006" key="7">
    <source>
        <dbReference type="Google" id="ProtNLM"/>
    </source>
</evidence>
<dbReference type="InterPro" id="IPR010987">
    <property type="entry name" value="Glutathione-S-Trfase_C-like"/>
</dbReference>
<dbReference type="SFLD" id="SFLDS00019">
    <property type="entry name" value="Glutathione_Transferase_(cytos"/>
    <property type="match status" value="1"/>
</dbReference>
<evidence type="ECO:0000313" key="3">
    <source>
        <dbReference type="EMBL" id="KAA0157019.1"/>
    </source>
</evidence>
<dbReference type="Gene3D" id="1.20.1050.10">
    <property type="match status" value="1"/>
</dbReference>
<evidence type="ECO:0000259" key="1">
    <source>
        <dbReference type="PROSITE" id="PS50404"/>
    </source>
</evidence>
<dbReference type="PANTHER" id="PTHR44750:SF1">
    <property type="entry name" value="GLUTATHIONE S-TRANSFERASE T1-RELATED"/>
    <property type="match status" value="1"/>
</dbReference>
<dbReference type="SUPFAM" id="SSF52833">
    <property type="entry name" value="Thioredoxin-like"/>
    <property type="match status" value="1"/>
</dbReference>
<comment type="caution">
    <text evidence="4">The sequence shown here is derived from an EMBL/GenBank/DDBJ whole genome shotgun (WGS) entry which is preliminary data.</text>
</comment>
<dbReference type="Pfam" id="PF13409">
    <property type="entry name" value="GST_N_2"/>
    <property type="match status" value="1"/>
</dbReference>
<name>A0A5A8DYS4_CAFRO</name>
<dbReference type="SUPFAM" id="SSF47616">
    <property type="entry name" value="GST C-terminal domain-like"/>
    <property type="match status" value="1"/>
</dbReference>
<evidence type="ECO:0000313" key="4">
    <source>
        <dbReference type="EMBL" id="KAA0170615.1"/>
    </source>
</evidence>
<dbReference type="Gene3D" id="3.40.30.10">
    <property type="entry name" value="Glutaredoxin"/>
    <property type="match status" value="1"/>
</dbReference>
<dbReference type="InterPro" id="IPR004045">
    <property type="entry name" value="Glutathione_S-Trfase_N"/>
</dbReference>
<dbReference type="InterPro" id="IPR040079">
    <property type="entry name" value="Glutathione_S-Trfase"/>
</dbReference>
<keyword evidence="5" id="KW-1185">Reference proteome</keyword>
<gene>
    <name evidence="4" type="ORF">FNF28_01377</name>
    <name evidence="3" type="ORF">FNF29_00371</name>
</gene>
<dbReference type="InterPro" id="IPR036282">
    <property type="entry name" value="Glutathione-S-Trfase_C_sf"/>
</dbReference>
<dbReference type="EMBL" id="VLTL01000012">
    <property type="protein sequence ID" value="KAA0170615.1"/>
    <property type="molecule type" value="Genomic_DNA"/>
</dbReference>
<dbReference type="Proteomes" id="UP000323011">
    <property type="component" value="Unassembled WGS sequence"/>
</dbReference>
<protein>
    <recommendedName>
        <fullName evidence="7">GST N-terminal domain-containing protein</fullName>
    </recommendedName>
</protein>
<evidence type="ECO:0000313" key="6">
    <source>
        <dbReference type="Proteomes" id="UP000324907"/>
    </source>
</evidence>
<dbReference type="InterPro" id="IPR036249">
    <property type="entry name" value="Thioredoxin-like_sf"/>
</dbReference>
<feature type="domain" description="GST N-terminal" evidence="1">
    <location>
        <begin position="4"/>
        <end position="86"/>
    </location>
</feature>
<dbReference type="InterPro" id="IPR043377">
    <property type="entry name" value="GSTT1/2/3"/>
</dbReference>
<sequence length="232" mass="25531">MAASSVRIYADFVSQPSRAVILFCRAARIPHEVKLTRLAKGANRTAEFLKLNPLGQVPVAEFEDGWALAESHAIMKYLCATHPEVEDSWYPSDARVRARLDAAMDMQHSQIRRCSTWTFARVMGPLGDLPAASPEVAEWHGKMARRSIKQFDSVLAQSAAEGPGSFLGGTERASIADLSIACELQQLEGVPGGVEFMQPSARVLDWQAAVKEQLQPHWDEACLKRAAREAES</sequence>
<dbReference type="EMBL" id="VLTN01000002">
    <property type="protein sequence ID" value="KAA0157019.1"/>
    <property type="molecule type" value="Genomic_DNA"/>
</dbReference>
<dbReference type="AlphaFoldDB" id="A0A5A8DYS4"/>
<feature type="domain" description="GST C-terminal" evidence="2">
    <location>
        <begin position="93"/>
        <end position="230"/>
    </location>
</feature>
<dbReference type="Proteomes" id="UP000324907">
    <property type="component" value="Unassembled WGS sequence"/>
</dbReference>
<dbReference type="OMA" id="IQQPMSK"/>
<proteinExistence type="predicted"/>
<reference evidence="5 6" key="1">
    <citation type="submission" date="2019-07" db="EMBL/GenBank/DDBJ databases">
        <title>Genomes of Cafeteria roenbergensis.</title>
        <authorList>
            <person name="Fischer M.G."/>
            <person name="Hackl T."/>
            <person name="Roman M."/>
        </authorList>
    </citation>
    <scope>NUCLEOTIDE SEQUENCE [LARGE SCALE GENOMIC DNA]</scope>
    <source>
        <strain evidence="3 5">BVI</strain>
        <strain evidence="4 6">RCC970-E3</strain>
    </source>
</reference>
<evidence type="ECO:0000313" key="5">
    <source>
        <dbReference type="Proteomes" id="UP000323011"/>
    </source>
</evidence>